<accession>A0A4Y7QGR5</accession>
<organism evidence="2 3">
    <name type="scientific">Rickenella mellea</name>
    <dbReference type="NCBI Taxonomy" id="50990"/>
    <lineage>
        <taxon>Eukaryota</taxon>
        <taxon>Fungi</taxon>
        <taxon>Dikarya</taxon>
        <taxon>Basidiomycota</taxon>
        <taxon>Agaricomycotina</taxon>
        <taxon>Agaricomycetes</taxon>
        <taxon>Hymenochaetales</taxon>
        <taxon>Rickenellaceae</taxon>
        <taxon>Rickenella</taxon>
    </lineage>
</organism>
<feature type="compositionally biased region" description="Basic and acidic residues" evidence="1">
    <location>
        <begin position="194"/>
        <end position="221"/>
    </location>
</feature>
<gene>
    <name evidence="2" type="ORF">BD410DRAFT_576543</name>
</gene>
<feature type="region of interest" description="Disordered" evidence="1">
    <location>
        <begin position="180"/>
        <end position="227"/>
    </location>
</feature>
<evidence type="ECO:0000313" key="3">
    <source>
        <dbReference type="Proteomes" id="UP000294933"/>
    </source>
</evidence>
<dbReference type="OrthoDB" id="3260303at2759"/>
<feature type="compositionally biased region" description="Basic and acidic residues" evidence="1">
    <location>
        <begin position="57"/>
        <end position="69"/>
    </location>
</feature>
<dbReference type="AlphaFoldDB" id="A0A4Y7QGR5"/>
<dbReference type="STRING" id="50990.A0A4Y7QGR5"/>
<feature type="region of interest" description="Disordered" evidence="1">
    <location>
        <begin position="282"/>
        <end position="303"/>
    </location>
</feature>
<dbReference type="VEuPathDB" id="FungiDB:BD410DRAFT_576543"/>
<feature type="region of interest" description="Disordered" evidence="1">
    <location>
        <begin position="43"/>
        <end position="69"/>
    </location>
</feature>
<reference evidence="2 3" key="1">
    <citation type="submission" date="2018-06" db="EMBL/GenBank/DDBJ databases">
        <title>A transcriptomic atlas of mushroom development highlights an independent origin of complex multicellularity.</title>
        <authorList>
            <consortium name="DOE Joint Genome Institute"/>
            <person name="Krizsan K."/>
            <person name="Almasi E."/>
            <person name="Merenyi Z."/>
            <person name="Sahu N."/>
            <person name="Viragh M."/>
            <person name="Koszo T."/>
            <person name="Mondo S."/>
            <person name="Kiss B."/>
            <person name="Balint B."/>
            <person name="Kues U."/>
            <person name="Barry K."/>
            <person name="Hegedus J.C."/>
            <person name="Henrissat B."/>
            <person name="Johnson J."/>
            <person name="Lipzen A."/>
            <person name="Ohm R."/>
            <person name="Nagy I."/>
            <person name="Pangilinan J."/>
            <person name="Yan J."/>
            <person name="Xiong Y."/>
            <person name="Grigoriev I.V."/>
            <person name="Hibbett D.S."/>
            <person name="Nagy L.G."/>
        </authorList>
    </citation>
    <scope>NUCLEOTIDE SEQUENCE [LARGE SCALE GENOMIC DNA]</scope>
    <source>
        <strain evidence="2 3">SZMC22713</strain>
    </source>
</reference>
<sequence length="318" mass="36491">MASGSRQTDVTEIDFDVMSQIHEATMSPSAVTQLLSDPVVLRTAIRPRGSSRSSHSRSRDGKRREKDSDVLTEVLAEEERQLTHLKAVLNSTAERLYQETRRAEQAEHRAELAETRARDAHARIMQSETIRHQSQMEISRAREEVMQYKLQLDVAERELRRAEEDIETLEEQLREAESAAAKSRGIARQYQQALRDHQAREDGREEGRRLGARKAYSEGRSDGWSAGKAEGLEEGRWLGHKQGWQEGKLEGHEIERKRAQSAIDRLMAQDKMTDDQSIIERTKKWAEDIEPTTPISVSPSMKPYAPIEGEWLRQLREI</sequence>
<proteinExistence type="predicted"/>
<dbReference type="Proteomes" id="UP000294933">
    <property type="component" value="Unassembled WGS sequence"/>
</dbReference>
<evidence type="ECO:0000256" key="1">
    <source>
        <dbReference type="SAM" id="MobiDB-lite"/>
    </source>
</evidence>
<protein>
    <submittedName>
        <fullName evidence="2">Uncharacterized protein</fullName>
    </submittedName>
</protein>
<dbReference type="EMBL" id="ML170162">
    <property type="protein sequence ID" value="TDL26302.1"/>
    <property type="molecule type" value="Genomic_DNA"/>
</dbReference>
<keyword evidence="3" id="KW-1185">Reference proteome</keyword>
<evidence type="ECO:0000313" key="2">
    <source>
        <dbReference type="EMBL" id="TDL26302.1"/>
    </source>
</evidence>
<name>A0A4Y7QGR5_9AGAM</name>